<accession>A0ABP7RDW3</accession>
<sequence length="143" mass="16374">MSTATPVYLDLAYRNESTMLVGRWMRSVMPFELHRGYAAVLDLADERQCRYWLLDIRRRSSVDAADVHWMLEEFYPQLQPRLGGTTYLAFLMAPHQLAGVLANAAIPPLSITDGRPYRIERFTEEHSAVAWLGECQRQDSTPG</sequence>
<comment type="caution">
    <text evidence="1">The sequence shown here is derived from an EMBL/GenBank/DDBJ whole genome shotgun (WGS) entry which is preliminary data.</text>
</comment>
<dbReference type="EMBL" id="BAABDJ010000002">
    <property type="protein sequence ID" value="GAA3996081.1"/>
    <property type="molecule type" value="Genomic_DNA"/>
</dbReference>
<evidence type="ECO:0008006" key="3">
    <source>
        <dbReference type="Google" id="ProtNLM"/>
    </source>
</evidence>
<organism evidence="1 2">
    <name type="scientific">Hymenobacter fastidiosus</name>
    <dbReference type="NCBI Taxonomy" id="486264"/>
    <lineage>
        <taxon>Bacteria</taxon>
        <taxon>Pseudomonadati</taxon>
        <taxon>Bacteroidota</taxon>
        <taxon>Cytophagia</taxon>
        <taxon>Cytophagales</taxon>
        <taxon>Hymenobacteraceae</taxon>
        <taxon>Hymenobacter</taxon>
    </lineage>
</organism>
<reference evidence="2" key="1">
    <citation type="journal article" date="2019" name="Int. J. Syst. Evol. Microbiol.">
        <title>The Global Catalogue of Microorganisms (GCM) 10K type strain sequencing project: providing services to taxonomists for standard genome sequencing and annotation.</title>
        <authorList>
            <consortium name="The Broad Institute Genomics Platform"/>
            <consortium name="The Broad Institute Genome Sequencing Center for Infectious Disease"/>
            <person name="Wu L."/>
            <person name="Ma J."/>
        </authorList>
    </citation>
    <scope>NUCLEOTIDE SEQUENCE [LARGE SCALE GENOMIC DNA]</scope>
    <source>
        <strain evidence="2">JCM 17224</strain>
    </source>
</reference>
<keyword evidence="2" id="KW-1185">Reference proteome</keyword>
<name>A0ABP7RDW3_9BACT</name>
<protein>
    <recommendedName>
        <fullName evidence="3">STAS/SEC14 domain-containing protein</fullName>
    </recommendedName>
</protein>
<evidence type="ECO:0000313" key="2">
    <source>
        <dbReference type="Proteomes" id="UP001500567"/>
    </source>
</evidence>
<evidence type="ECO:0000313" key="1">
    <source>
        <dbReference type="EMBL" id="GAA3996081.1"/>
    </source>
</evidence>
<dbReference type="RefSeq" id="WP_345070546.1">
    <property type="nucleotide sequence ID" value="NZ_BAABDJ010000002.1"/>
</dbReference>
<gene>
    <name evidence="1" type="ORF">GCM10022408_03330</name>
</gene>
<proteinExistence type="predicted"/>
<dbReference type="Proteomes" id="UP001500567">
    <property type="component" value="Unassembled WGS sequence"/>
</dbReference>